<protein>
    <submittedName>
        <fullName evidence="3">Squalene/phytoene synthase family protein</fullName>
    </submittedName>
</protein>
<gene>
    <name evidence="3" type="ORF">FNV44_06620</name>
</gene>
<dbReference type="CDD" id="cd00683">
    <property type="entry name" value="Trans_IPPS_HH"/>
    <property type="match status" value="1"/>
</dbReference>
<keyword evidence="2" id="KW-0808">Transferase</keyword>
<sequence>MMKLSKQLKEDFNKCEAIIKENSKTFYKAFSMLKAKQDRQAIYAIYAYCRVVDDAIDEYKDIDLLNSYEAKLMNMIKGNPPTDFIFRSLNEVIKYYYPKDYDFKPYFDLIEGQRQDFLFIQPITLDDLLKYCYHVAGVVGEMLSYVLAPKEAIGELKYVATNLGEAMQITNILRDIGEDRKRNRIYIPKDVMQQFNYTQEDLETGVINHGFTQMFEYLANYAHKKYEIALEKLHLFKPDARKPLLLASKMYEEIIHTIRLNNYDVYNIRSVVSDERKKEIVLSIYK</sequence>
<dbReference type="GO" id="GO:0004311">
    <property type="term" value="F:geranylgeranyl diphosphate synthase activity"/>
    <property type="evidence" value="ECO:0007669"/>
    <property type="project" value="InterPro"/>
</dbReference>
<dbReference type="EMBL" id="VKID01000002">
    <property type="protein sequence ID" value="TRX99369.1"/>
    <property type="molecule type" value="Genomic_DNA"/>
</dbReference>
<dbReference type="Pfam" id="PF00494">
    <property type="entry name" value="SQS_PSY"/>
    <property type="match status" value="1"/>
</dbReference>
<dbReference type="GO" id="GO:0051996">
    <property type="term" value="F:squalene synthase [NAD(P)H] activity"/>
    <property type="evidence" value="ECO:0007669"/>
    <property type="project" value="InterPro"/>
</dbReference>
<evidence type="ECO:0000313" key="3">
    <source>
        <dbReference type="EMBL" id="TRX99369.1"/>
    </source>
</evidence>
<dbReference type="PANTHER" id="PTHR31480">
    <property type="entry name" value="BIFUNCTIONAL LYCOPENE CYCLASE/PHYTOENE SYNTHASE"/>
    <property type="match status" value="1"/>
</dbReference>
<dbReference type="OMA" id="KLYCYRV"/>
<dbReference type="InterPro" id="IPR002060">
    <property type="entry name" value="Squ/phyt_synthse"/>
</dbReference>
<dbReference type="SFLD" id="SFLDS00005">
    <property type="entry name" value="Isoprenoid_Synthase_Type_I"/>
    <property type="match status" value="1"/>
</dbReference>
<organism evidence="3 4">
    <name type="scientific">Acholeplasma laidlawii</name>
    <dbReference type="NCBI Taxonomy" id="2148"/>
    <lineage>
        <taxon>Bacteria</taxon>
        <taxon>Bacillati</taxon>
        <taxon>Mycoplasmatota</taxon>
        <taxon>Mollicutes</taxon>
        <taxon>Acholeplasmatales</taxon>
        <taxon>Acholeplasmataceae</taxon>
        <taxon>Acholeplasma</taxon>
    </lineage>
</organism>
<dbReference type="Gene3D" id="1.10.600.10">
    <property type="entry name" value="Farnesyl Diphosphate Synthase"/>
    <property type="match status" value="1"/>
</dbReference>
<comment type="pathway">
    <text evidence="1">Carotenoid biosynthesis.</text>
</comment>
<dbReference type="GO" id="GO:0016117">
    <property type="term" value="P:carotenoid biosynthetic process"/>
    <property type="evidence" value="ECO:0007669"/>
    <property type="project" value="UniProtKB-ARBA"/>
</dbReference>
<dbReference type="InterPro" id="IPR033904">
    <property type="entry name" value="Trans_IPPS_HH"/>
</dbReference>
<dbReference type="InterPro" id="IPR008949">
    <property type="entry name" value="Isoprenoid_synthase_dom_sf"/>
</dbReference>
<evidence type="ECO:0000256" key="2">
    <source>
        <dbReference type="ARBA" id="ARBA00022679"/>
    </source>
</evidence>
<dbReference type="PROSITE" id="PS01044">
    <property type="entry name" value="SQUALEN_PHYTOEN_SYN_1"/>
    <property type="match status" value="1"/>
</dbReference>
<reference evidence="3 4" key="1">
    <citation type="submission" date="2019-07" db="EMBL/GenBank/DDBJ databases">
        <title>Genome sequence of Acholeplasma laidlawii strain with increased resistance to erythromycin.</title>
        <authorList>
            <person name="Medvedeva E.S."/>
            <person name="Baranova N.B."/>
            <person name="Siniagina M.N."/>
            <person name="Mouzykantov A."/>
            <person name="Chernova O.A."/>
            <person name="Chernov V.M."/>
        </authorList>
    </citation>
    <scope>NUCLEOTIDE SEQUENCE [LARGE SCALE GENOMIC DNA]</scope>
    <source>
        <strain evidence="3 4">PG8REry</strain>
    </source>
</reference>
<dbReference type="InterPro" id="IPR044843">
    <property type="entry name" value="Trans_IPPS_bact-type"/>
</dbReference>
<dbReference type="SUPFAM" id="SSF48576">
    <property type="entry name" value="Terpenoid synthases"/>
    <property type="match status" value="1"/>
</dbReference>
<proteinExistence type="predicted"/>
<evidence type="ECO:0000256" key="1">
    <source>
        <dbReference type="ARBA" id="ARBA00004829"/>
    </source>
</evidence>
<comment type="caution">
    <text evidence="3">The sequence shown here is derived from an EMBL/GenBank/DDBJ whole genome shotgun (WGS) entry which is preliminary data.</text>
</comment>
<name>A0A553IGP1_ACHLA</name>
<dbReference type="Proteomes" id="UP000315938">
    <property type="component" value="Unassembled WGS sequence"/>
</dbReference>
<dbReference type="SFLD" id="SFLDG01018">
    <property type="entry name" value="Squalene/Phytoene_Synthase_Lik"/>
    <property type="match status" value="1"/>
</dbReference>
<accession>A0A553IGP1</accession>
<dbReference type="RefSeq" id="WP_012243337.1">
    <property type="nucleotide sequence ID" value="NZ_JACAOE010000002.1"/>
</dbReference>
<dbReference type="AlphaFoldDB" id="A0A553IGP1"/>
<evidence type="ECO:0000313" key="4">
    <source>
        <dbReference type="Proteomes" id="UP000315938"/>
    </source>
</evidence>
<dbReference type="InterPro" id="IPR019845">
    <property type="entry name" value="Squalene/phytoene_synthase_CS"/>
</dbReference>
<dbReference type="PROSITE" id="PS01045">
    <property type="entry name" value="SQUALEN_PHYTOEN_SYN_2"/>
    <property type="match status" value="1"/>
</dbReference>
<dbReference type="GeneID" id="41339543"/>
<dbReference type="SFLD" id="SFLDG01212">
    <property type="entry name" value="Phytoene_synthase_like"/>
    <property type="match status" value="1"/>
</dbReference>